<name>A0A4V4M0F1_WALIC</name>
<evidence type="ECO:0000256" key="3">
    <source>
        <dbReference type="ARBA" id="ARBA00022603"/>
    </source>
</evidence>
<dbReference type="AlphaFoldDB" id="A0A4V4M0F1"/>
<accession>A0A4V4M0F1</accession>
<dbReference type="InterPro" id="IPR029063">
    <property type="entry name" value="SAM-dependent_MTases_sf"/>
</dbReference>
<evidence type="ECO:0000313" key="10">
    <source>
        <dbReference type="Proteomes" id="UP000306954"/>
    </source>
</evidence>
<evidence type="ECO:0000256" key="2">
    <source>
        <dbReference type="ARBA" id="ARBA00005891"/>
    </source>
</evidence>
<protein>
    <recommendedName>
        <fullName evidence="7">Protein arginine methyltransferase NDUFAF7</fullName>
        <ecNumber evidence="7">2.1.1.320</ecNumber>
    </recommendedName>
</protein>
<comment type="similarity">
    <text evidence="2 7">Belongs to the NDUFAF7 family.</text>
</comment>
<comment type="caution">
    <text evidence="9">The sequence shown here is derived from an EMBL/GenBank/DDBJ whole genome shotgun (WGS) entry which is preliminary data.</text>
</comment>
<dbReference type="OrthoDB" id="438553at2759"/>
<evidence type="ECO:0000256" key="1">
    <source>
        <dbReference type="ARBA" id="ARBA00004173"/>
    </source>
</evidence>
<dbReference type="GO" id="GO:0035243">
    <property type="term" value="F:protein-arginine omega-N symmetric methyltransferase activity"/>
    <property type="evidence" value="ECO:0007669"/>
    <property type="project" value="UniProtKB-EC"/>
</dbReference>
<dbReference type="InterPro" id="IPR003788">
    <property type="entry name" value="NDUFAF7"/>
</dbReference>
<dbReference type="EC" id="2.1.1.320" evidence="7"/>
<feature type="region of interest" description="Disordered" evidence="8">
    <location>
        <begin position="27"/>
        <end position="49"/>
    </location>
</feature>
<dbReference type="Proteomes" id="UP000306954">
    <property type="component" value="Unassembled WGS sequence"/>
</dbReference>
<dbReference type="PANTHER" id="PTHR12049">
    <property type="entry name" value="PROTEIN ARGININE METHYLTRANSFERASE NDUFAF7, MITOCHONDRIAL"/>
    <property type="match status" value="1"/>
</dbReference>
<proteinExistence type="inferred from homology"/>
<sequence length="459" mass="51011">MIQRGWICREGILRQLNASSIRSISRRSISTSPAPKEEPTASPATSSATSLKRIIADSIKATGPIPVARYMSACTYHPTEGYYSRKDKDPISKHGDFITSPEISQIFGELIAVWFLHQWHALRHDLSHTSNNPPKKVRFVELGPGNGTLMADVLRTWQSFPTAWENLESVQLVETSPALRDTQKAALEGFGKGLKFHDRVQHIDKDESTFTFVLAHEFFDALPVHLFQKTDAGFREVLVDLINPRIRSEESEQEVTNENNKWLDGDAGFKYIVSKQQSAMSSLIPMVAPHIFSGEGKEEEGQRVELGIESYHIGNSIGQLLRKTSENAAGGCALFVDYGKDGWTGDTLRGFKNHQQVDVLSAPGECDITSDVDFGVLREALAHNDTDTIGSEVITQRDFLVKMGVAARLDTLLNSAQSNETKLSIASSAKRLLDVRGMGSQYKFMAAFNTSHHNRYPFI</sequence>
<dbReference type="SUPFAM" id="SSF53335">
    <property type="entry name" value="S-adenosyl-L-methionine-dependent methyltransferases"/>
    <property type="match status" value="1"/>
</dbReference>
<dbReference type="GO" id="GO:0032259">
    <property type="term" value="P:methylation"/>
    <property type="evidence" value="ECO:0007669"/>
    <property type="project" value="UniProtKB-KW"/>
</dbReference>
<dbReference type="Gene3D" id="3.40.50.12710">
    <property type="match status" value="1"/>
</dbReference>
<evidence type="ECO:0000256" key="8">
    <source>
        <dbReference type="SAM" id="MobiDB-lite"/>
    </source>
</evidence>
<keyword evidence="5 7" id="KW-0496">Mitochondrion</keyword>
<gene>
    <name evidence="9" type="ORF">E3P90_00922</name>
</gene>
<dbReference type="OMA" id="TYKHSIT"/>
<evidence type="ECO:0000256" key="4">
    <source>
        <dbReference type="ARBA" id="ARBA00022679"/>
    </source>
</evidence>
<comment type="catalytic activity">
    <reaction evidence="6 7">
        <text>L-arginyl-[protein] + 2 S-adenosyl-L-methionine = N(omega),N(omega)'-dimethyl-L-arginyl-[protein] + 2 S-adenosyl-L-homocysteine + 2 H(+)</text>
        <dbReference type="Rhea" id="RHEA:48108"/>
        <dbReference type="Rhea" id="RHEA-COMP:10532"/>
        <dbReference type="Rhea" id="RHEA-COMP:11992"/>
        <dbReference type="ChEBI" id="CHEBI:15378"/>
        <dbReference type="ChEBI" id="CHEBI:29965"/>
        <dbReference type="ChEBI" id="CHEBI:57856"/>
        <dbReference type="ChEBI" id="CHEBI:59789"/>
        <dbReference type="ChEBI" id="CHEBI:88221"/>
        <dbReference type="EC" id="2.1.1.320"/>
    </reaction>
</comment>
<feature type="compositionally biased region" description="Low complexity" evidence="8">
    <location>
        <begin position="40"/>
        <end position="49"/>
    </location>
</feature>
<keyword evidence="4 7" id="KW-0808">Transferase</keyword>
<organism evidence="9 10">
    <name type="scientific">Wallemia ichthyophaga</name>
    <dbReference type="NCBI Taxonomy" id="245174"/>
    <lineage>
        <taxon>Eukaryota</taxon>
        <taxon>Fungi</taxon>
        <taxon>Dikarya</taxon>
        <taxon>Basidiomycota</taxon>
        <taxon>Wallemiomycotina</taxon>
        <taxon>Wallemiomycetes</taxon>
        <taxon>Wallemiales</taxon>
        <taxon>Wallemiaceae</taxon>
        <taxon>Wallemia</taxon>
    </lineage>
</organism>
<evidence type="ECO:0000256" key="5">
    <source>
        <dbReference type="ARBA" id="ARBA00023128"/>
    </source>
</evidence>
<keyword evidence="3 7" id="KW-0489">Methyltransferase</keyword>
<evidence type="ECO:0000256" key="6">
    <source>
        <dbReference type="ARBA" id="ARBA00048612"/>
    </source>
</evidence>
<dbReference type="Pfam" id="PF02636">
    <property type="entry name" value="Methyltransf_28"/>
    <property type="match status" value="1"/>
</dbReference>
<dbReference type="InterPro" id="IPR038375">
    <property type="entry name" value="NDUFAF7_sf"/>
</dbReference>
<dbReference type="PANTHER" id="PTHR12049:SF7">
    <property type="entry name" value="PROTEIN ARGININE METHYLTRANSFERASE NDUFAF7, MITOCHONDRIAL"/>
    <property type="match status" value="1"/>
</dbReference>
<evidence type="ECO:0000313" key="9">
    <source>
        <dbReference type="EMBL" id="TIB15392.1"/>
    </source>
</evidence>
<reference evidence="9 10" key="1">
    <citation type="submission" date="2019-03" db="EMBL/GenBank/DDBJ databases">
        <title>Sequencing 23 genomes of Wallemia ichthyophaga.</title>
        <authorList>
            <person name="Gostincar C."/>
        </authorList>
    </citation>
    <scope>NUCLEOTIDE SEQUENCE [LARGE SCALE GENOMIC DNA]</scope>
    <source>
        <strain evidence="9 10">EXF-8621</strain>
    </source>
</reference>
<evidence type="ECO:0000256" key="7">
    <source>
        <dbReference type="RuleBase" id="RU364114"/>
    </source>
</evidence>
<dbReference type="GO" id="GO:0032981">
    <property type="term" value="P:mitochondrial respiratory chain complex I assembly"/>
    <property type="evidence" value="ECO:0007669"/>
    <property type="project" value="TreeGrafter"/>
</dbReference>
<dbReference type="GO" id="GO:0005739">
    <property type="term" value="C:mitochondrion"/>
    <property type="evidence" value="ECO:0007669"/>
    <property type="project" value="UniProtKB-SubCell"/>
</dbReference>
<dbReference type="EMBL" id="SPOF01000007">
    <property type="protein sequence ID" value="TIB15392.1"/>
    <property type="molecule type" value="Genomic_DNA"/>
</dbReference>
<comment type="subcellular location">
    <subcellularLocation>
        <location evidence="1 7">Mitochondrion</location>
    </subcellularLocation>
</comment>
<comment type="function">
    <text evidence="7">Arginine methyltransferase involved in the assembly or stability of mitochondrial NADH:ubiquinone oxidoreductase complex (complex I).</text>
</comment>